<organism evidence="1 5">
    <name type="scientific">Didymodactylos carnosus</name>
    <dbReference type="NCBI Taxonomy" id="1234261"/>
    <lineage>
        <taxon>Eukaryota</taxon>
        <taxon>Metazoa</taxon>
        <taxon>Spiralia</taxon>
        <taxon>Gnathifera</taxon>
        <taxon>Rotifera</taxon>
        <taxon>Eurotatoria</taxon>
        <taxon>Bdelloidea</taxon>
        <taxon>Philodinida</taxon>
        <taxon>Philodinidae</taxon>
        <taxon>Didymodactylos</taxon>
    </lineage>
</organism>
<accession>A0A815Q019</accession>
<dbReference type="Proteomes" id="UP000677228">
    <property type="component" value="Unassembled WGS sequence"/>
</dbReference>
<evidence type="ECO:0000313" key="3">
    <source>
        <dbReference type="EMBL" id="CAF4328278.1"/>
    </source>
</evidence>
<gene>
    <name evidence="1" type="ORF">GPM918_LOCUS34928</name>
    <name evidence="2" type="ORF">OVA965_LOCUS41216</name>
    <name evidence="3" type="ORF">SRO942_LOCUS35641</name>
    <name evidence="4" type="ORF">TMI583_LOCUS42797</name>
</gene>
<sequence>RDDFNKFPQALIEFQEECGQNIIDPYIGGPIHYTEFMDGTK</sequence>
<dbReference type="EMBL" id="CAJOBA010070101">
    <property type="protein sequence ID" value="CAF4386264.1"/>
    <property type="molecule type" value="Genomic_DNA"/>
</dbReference>
<keyword evidence="5" id="KW-1185">Reference proteome</keyword>
<dbReference type="EMBL" id="CAJOBC010085226">
    <property type="protein sequence ID" value="CAF4328278.1"/>
    <property type="molecule type" value="Genomic_DNA"/>
</dbReference>
<comment type="caution">
    <text evidence="1">The sequence shown here is derived from an EMBL/GenBank/DDBJ whole genome shotgun (WGS) entry which is preliminary data.</text>
</comment>
<proteinExistence type="predicted"/>
<dbReference type="Proteomes" id="UP000663829">
    <property type="component" value="Unassembled WGS sequence"/>
</dbReference>
<evidence type="ECO:0000313" key="5">
    <source>
        <dbReference type="Proteomes" id="UP000663829"/>
    </source>
</evidence>
<protein>
    <submittedName>
        <fullName evidence="1">Uncharacterized protein</fullName>
    </submittedName>
</protein>
<dbReference type="EMBL" id="CAJNOQ010019772">
    <property type="protein sequence ID" value="CAF1456677.1"/>
    <property type="molecule type" value="Genomic_DNA"/>
</dbReference>
<reference evidence="1" key="1">
    <citation type="submission" date="2021-02" db="EMBL/GenBank/DDBJ databases">
        <authorList>
            <person name="Nowell W R."/>
        </authorList>
    </citation>
    <scope>NUCLEOTIDE SEQUENCE</scope>
</reference>
<evidence type="ECO:0000313" key="1">
    <source>
        <dbReference type="EMBL" id="CAF1456677.1"/>
    </source>
</evidence>
<name>A0A815Q019_9BILA</name>
<evidence type="ECO:0000313" key="2">
    <source>
        <dbReference type="EMBL" id="CAF1585275.1"/>
    </source>
</evidence>
<dbReference type="AlphaFoldDB" id="A0A815Q019"/>
<dbReference type="Proteomes" id="UP000682733">
    <property type="component" value="Unassembled WGS sequence"/>
</dbReference>
<feature type="non-terminal residue" evidence="1">
    <location>
        <position position="1"/>
    </location>
</feature>
<dbReference type="EMBL" id="CAJNOK010046898">
    <property type="protein sequence ID" value="CAF1585275.1"/>
    <property type="molecule type" value="Genomic_DNA"/>
</dbReference>
<evidence type="ECO:0000313" key="4">
    <source>
        <dbReference type="EMBL" id="CAF4386264.1"/>
    </source>
</evidence>
<dbReference type="Proteomes" id="UP000681722">
    <property type="component" value="Unassembled WGS sequence"/>
</dbReference>